<reference evidence="6" key="1">
    <citation type="journal article" date="2019" name="Int. J. Syst. Evol. Microbiol.">
        <title>The Global Catalogue of Microorganisms (GCM) 10K type strain sequencing project: providing services to taxonomists for standard genome sequencing and annotation.</title>
        <authorList>
            <consortium name="The Broad Institute Genomics Platform"/>
            <consortium name="The Broad Institute Genome Sequencing Center for Infectious Disease"/>
            <person name="Wu L."/>
            <person name="Ma J."/>
        </authorList>
    </citation>
    <scope>NUCLEOTIDE SEQUENCE [LARGE SCALE GENOMIC DNA]</scope>
    <source>
        <strain evidence="6">DT72</strain>
    </source>
</reference>
<dbReference type="Proteomes" id="UP001597286">
    <property type="component" value="Unassembled WGS sequence"/>
</dbReference>
<accession>A0ABW4P465</accession>
<protein>
    <submittedName>
        <fullName evidence="5">TetR/AcrR family transcriptional regulator</fullName>
    </submittedName>
</protein>
<feature type="DNA-binding region" description="H-T-H motif" evidence="2">
    <location>
        <begin position="49"/>
        <end position="68"/>
    </location>
</feature>
<evidence type="ECO:0000313" key="6">
    <source>
        <dbReference type="Proteomes" id="UP001597286"/>
    </source>
</evidence>
<proteinExistence type="predicted"/>
<keyword evidence="6" id="KW-1185">Reference proteome</keyword>
<feature type="region of interest" description="Disordered" evidence="3">
    <location>
        <begin position="1"/>
        <end position="26"/>
    </location>
</feature>
<organism evidence="5 6">
    <name type="scientific">Rhodococcus gannanensis</name>
    <dbReference type="NCBI Taxonomy" id="1960308"/>
    <lineage>
        <taxon>Bacteria</taxon>
        <taxon>Bacillati</taxon>
        <taxon>Actinomycetota</taxon>
        <taxon>Actinomycetes</taxon>
        <taxon>Mycobacteriales</taxon>
        <taxon>Nocardiaceae</taxon>
        <taxon>Rhodococcus</taxon>
    </lineage>
</organism>
<dbReference type="PROSITE" id="PS50977">
    <property type="entry name" value="HTH_TETR_2"/>
    <property type="match status" value="1"/>
</dbReference>
<comment type="caution">
    <text evidence="5">The sequence shown here is derived from an EMBL/GenBank/DDBJ whole genome shotgun (WGS) entry which is preliminary data.</text>
</comment>
<keyword evidence="1 2" id="KW-0238">DNA-binding</keyword>
<dbReference type="PANTHER" id="PTHR30055">
    <property type="entry name" value="HTH-TYPE TRANSCRIPTIONAL REGULATOR RUTR"/>
    <property type="match status" value="1"/>
</dbReference>
<dbReference type="InterPro" id="IPR009057">
    <property type="entry name" value="Homeodomain-like_sf"/>
</dbReference>
<evidence type="ECO:0000256" key="3">
    <source>
        <dbReference type="SAM" id="MobiDB-lite"/>
    </source>
</evidence>
<feature type="domain" description="HTH tetR-type" evidence="4">
    <location>
        <begin position="25"/>
        <end position="86"/>
    </location>
</feature>
<sequence length="242" mass="26938">MSSDPGLREDSQTSGHEARWEQHNSERRSRILRAAVELIEEAPAGTDVSVRQISARAGLAKSVVYRQFEGREDLDRRIRSHLIDDFSRTLEAGLDTSHGSIEEIIARTIRAVADWMADHPRLDEFARTGPTHEGPSDVDAVTSLKLRMSERARDVLTSIADQLGVDTGDGIFDTLPFAVVTMVEGTLTHWVHDVDPTRTREQIVDELTTLTRYVLDGAIRSVGLSVDPRMELTDLIAQLSAR</sequence>
<dbReference type="RefSeq" id="WP_378485738.1">
    <property type="nucleotide sequence ID" value="NZ_JBHUFB010000010.1"/>
</dbReference>
<dbReference type="InterPro" id="IPR001647">
    <property type="entry name" value="HTH_TetR"/>
</dbReference>
<dbReference type="Pfam" id="PF00440">
    <property type="entry name" value="TetR_N"/>
    <property type="match status" value="1"/>
</dbReference>
<name>A0ABW4P465_9NOCA</name>
<dbReference type="EMBL" id="JBHUFB010000010">
    <property type="protein sequence ID" value="MFD1813261.1"/>
    <property type="molecule type" value="Genomic_DNA"/>
</dbReference>
<evidence type="ECO:0000256" key="1">
    <source>
        <dbReference type="ARBA" id="ARBA00023125"/>
    </source>
</evidence>
<gene>
    <name evidence="5" type="ORF">ACFSJG_13635</name>
</gene>
<evidence type="ECO:0000313" key="5">
    <source>
        <dbReference type="EMBL" id="MFD1813261.1"/>
    </source>
</evidence>
<evidence type="ECO:0000256" key="2">
    <source>
        <dbReference type="PROSITE-ProRule" id="PRU00335"/>
    </source>
</evidence>
<dbReference type="PANTHER" id="PTHR30055:SF226">
    <property type="entry name" value="HTH-TYPE TRANSCRIPTIONAL REGULATOR PKSA"/>
    <property type="match status" value="1"/>
</dbReference>
<evidence type="ECO:0000259" key="4">
    <source>
        <dbReference type="PROSITE" id="PS50977"/>
    </source>
</evidence>
<dbReference type="InterPro" id="IPR050109">
    <property type="entry name" value="HTH-type_TetR-like_transc_reg"/>
</dbReference>
<dbReference type="Gene3D" id="1.10.357.10">
    <property type="entry name" value="Tetracycline Repressor, domain 2"/>
    <property type="match status" value="1"/>
</dbReference>
<dbReference type="SUPFAM" id="SSF46689">
    <property type="entry name" value="Homeodomain-like"/>
    <property type="match status" value="1"/>
</dbReference>